<name>A0A1A7XBB0_9TELE</name>
<protein>
    <submittedName>
        <fullName evidence="1">Uncharacterized protein</fullName>
    </submittedName>
</protein>
<feature type="non-terminal residue" evidence="1">
    <location>
        <position position="47"/>
    </location>
</feature>
<dbReference type="EMBL" id="HADW01013755">
    <property type="protein sequence ID" value="SBP15155.1"/>
    <property type="molecule type" value="Transcribed_RNA"/>
</dbReference>
<dbReference type="AlphaFoldDB" id="A0A1A7XBB0"/>
<feature type="non-terminal residue" evidence="1">
    <location>
        <position position="1"/>
    </location>
</feature>
<gene>
    <name evidence="1" type="primary">Nfu_g_1_014740</name>
</gene>
<organism evidence="1">
    <name type="scientific">Iconisemion striatum</name>
    <dbReference type="NCBI Taxonomy" id="60296"/>
    <lineage>
        <taxon>Eukaryota</taxon>
        <taxon>Metazoa</taxon>
        <taxon>Chordata</taxon>
        <taxon>Craniata</taxon>
        <taxon>Vertebrata</taxon>
        <taxon>Euteleostomi</taxon>
        <taxon>Actinopterygii</taxon>
        <taxon>Neopterygii</taxon>
        <taxon>Teleostei</taxon>
        <taxon>Neoteleostei</taxon>
        <taxon>Acanthomorphata</taxon>
        <taxon>Ovalentaria</taxon>
        <taxon>Atherinomorphae</taxon>
        <taxon>Cyprinodontiformes</taxon>
        <taxon>Nothobranchiidae</taxon>
        <taxon>Iconisemion</taxon>
    </lineage>
</organism>
<reference evidence="1" key="2">
    <citation type="submission" date="2016-06" db="EMBL/GenBank/DDBJ databases">
        <title>The genome of a short-lived fish provides insights into sex chromosome evolution and the genetic control of aging.</title>
        <authorList>
            <person name="Reichwald K."/>
            <person name="Felder M."/>
            <person name="Petzold A."/>
            <person name="Koch P."/>
            <person name="Groth M."/>
            <person name="Platzer M."/>
        </authorList>
    </citation>
    <scope>NUCLEOTIDE SEQUENCE</scope>
    <source>
        <tissue evidence="1">Brain</tissue>
    </source>
</reference>
<sequence length="47" mass="5075">SLGSRGMNNDVNKLAVTSKIIWPAANRGWRCGGDGAFLAAHYPMRVD</sequence>
<reference evidence="1" key="1">
    <citation type="submission" date="2016-05" db="EMBL/GenBank/DDBJ databases">
        <authorList>
            <person name="Lavstsen T."/>
            <person name="Jespersen J.S."/>
        </authorList>
    </citation>
    <scope>NUCLEOTIDE SEQUENCE</scope>
    <source>
        <tissue evidence="1">Brain</tissue>
    </source>
</reference>
<proteinExistence type="predicted"/>
<accession>A0A1A7XBB0</accession>
<evidence type="ECO:0000313" key="1">
    <source>
        <dbReference type="EMBL" id="SBP15155.1"/>
    </source>
</evidence>